<sequence>MRYIQLTIVMVILGLMAGGVSGKPLPGKETKEDKFIARNGAKSGSTVEEKEQHLVQSAKMEKATRMPVYKPPKRGAPGGRVGGGTRGDAGIHLMTHVLAPGQVRGLTSQDQPDLYWYVSKSTNVPIEFTLIDEDGIEPLVETRLPSPVEAGIQRIRLSDFGVRLSPEKMYRWSVALILDPEHRSKDLVASARIQRALPSEVPKNVSEHSDAVEATFIHAEAGLWYDAIAAISRAIKESPEETRLQQIRNALLDQVNLEEVARFDRIAKKKF</sequence>
<dbReference type="InterPro" id="IPR010328">
    <property type="entry name" value="DUF928"/>
</dbReference>
<evidence type="ECO:0000313" key="2">
    <source>
        <dbReference type="Proteomes" id="UP001250932"/>
    </source>
</evidence>
<organism evidence="1 2">
    <name type="scientific">Candidatus Nitronereus thalassa</name>
    <dbReference type="NCBI Taxonomy" id="3020898"/>
    <lineage>
        <taxon>Bacteria</taxon>
        <taxon>Pseudomonadati</taxon>
        <taxon>Nitrospirota</taxon>
        <taxon>Nitrospiria</taxon>
        <taxon>Nitrospirales</taxon>
        <taxon>Nitrospiraceae</taxon>
        <taxon>Candidatus Nitronereus</taxon>
    </lineage>
</organism>
<reference evidence="1 2" key="1">
    <citation type="journal article" date="2023" name="ISME J.">
        <title>Cultivation and genomic characterization of novel and ubiquitous marine nitrite-oxidizing bacteria from the Nitrospirales.</title>
        <authorList>
            <person name="Mueller A.J."/>
            <person name="Daebeler A."/>
            <person name="Herbold C.W."/>
            <person name="Kirkegaard R.H."/>
            <person name="Daims H."/>
        </authorList>
    </citation>
    <scope>NUCLEOTIDE SEQUENCE [LARGE SCALE GENOMIC DNA]</scope>
    <source>
        <strain evidence="1 2">EB</strain>
    </source>
</reference>
<dbReference type="RefSeq" id="WP_313833502.1">
    <property type="nucleotide sequence ID" value="NZ_JAQOUE010000001.1"/>
</dbReference>
<comment type="caution">
    <text evidence="1">The sequence shown here is derived from an EMBL/GenBank/DDBJ whole genome shotgun (WGS) entry which is preliminary data.</text>
</comment>
<dbReference type="Pfam" id="PF06051">
    <property type="entry name" value="DUF928"/>
    <property type="match status" value="1"/>
</dbReference>
<evidence type="ECO:0000313" key="1">
    <source>
        <dbReference type="EMBL" id="MDT7043025.1"/>
    </source>
</evidence>
<accession>A0ABU3K9D5</accession>
<name>A0ABU3K9D5_9BACT</name>
<gene>
    <name evidence="1" type="ORF">PPG34_11725</name>
</gene>
<keyword evidence="2" id="KW-1185">Reference proteome</keyword>
<dbReference type="EMBL" id="JAQOUE010000001">
    <property type="protein sequence ID" value="MDT7043025.1"/>
    <property type="molecule type" value="Genomic_DNA"/>
</dbReference>
<dbReference type="Proteomes" id="UP001250932">
    <property type="component" value="Unassembled WGS sequence"/>
</dbReference>
<protein>
    <submittedName>
        <fullName evidence="1">DUF928 domain-containing protein</fullName>
    </submittedName>
</protein>
<proteinExistence type="predicted"/>